<dbReference type="EMBL" id="GECZ01023460">
    <property type="protein sequence ID" value="JAS46309.1"/>
    <property type="molecule type" value="Transcribed_RNA"/>
</dbReference>
<protein>
    <submittedName>
        <fullName evidence="3">Uncharacterized protein</fullName>
    </submittedName>
</protein>
<organism evidence="3">
    <name type="scientific">Cuerna arida</name>
    <dbReference type="NCBI Taxonomy" id="1464854"/>
    <lineage>
        <taxon>Eukaryota</taxon>
        <taxon>Metazoa</taxon>
        <taxon>Ecdysozoa</taxon>
        <taxon>Arthropoda</taxon>
        <taxon>Hexapoda</taxon>
        <taxon>Insecta</taxon>
        <taxon>Pterygota</taxon>
        <taxon>Neoptera</taxon>
        <taxon>Paraneoptera</taxon>
        <taxon>Hemiptera</taxon>
        <taxon>Auchenorrhyncha</taxon>
        <taxon>Membracoidea</taxon>
        <taxon>Cicadellidae</taxon>
        <taxon>Cicadellinae</taxon>
        <taxon>Proconiini</taxon>
        <taxon>Cuerna</taxon>
    </lineage>
</organism>
<feature type="region of interest" description="Disordered" evidence="1">
    <location>
        <begin position="71"/>
        <end position="115"/>
    </location>
</feature>
<gene>
    <name evidence="3" type="ORF">g.14766</name>
</gene>
<feature type="compositionally biased region" description="Polar residues" evidence="1">
    <location>
        <begin position="75"/>
        <end position="100"/>
    </location>
</feature>
<proteinExistence type="predicted"/>
<reference evidence="3" key="1">
    <citation type="submission" date="2015-11" db="EMBL/GenBank/DDBJ databases">
        <title>De novo transcriptome assembly of four potential Pierce s Disease insect vectors from Arizona vineyards.</title>
        <authorList>
            <person name="Tassone E.E."/>
        </authorList>
    </citation>
    <scope>NUCLEOTIDE SEQUENCE</scope>
</reference>
<sequence>TTSLLGASLVSGLGVFNISSFVCLVSWIALERGCALELNKNDKPLSNVQLRVKRQEPDMEQNEEPEDYVADYAGNENNDAPKNTFADTDTFGGMQNNDNGINEDRFGDNFDNQPAPEREAIADSLESEESKPKKKKEKKQHPYLKKTFAFFKRVLDPDKLMQNAFIMEMMRRFSDKEEPEYEEKESSEEEATVHTPKPTKRRRGRPRKKDKIPPGITGIIKKGMMTLSQIELDKRKLRRRVKMIKRMARKAKKPLKTAVKIFLSSRNQGGYGGGGGYGNTNY</sequence>
<keyword evidence="2" id="KW-0472">Membrane</keyword>
<evidence type="ECO:0000313" key="3">
    <source>
        <dbReference type="EMBL" id="JAS46309.1"/>
    </source>
</evidence>
<dbReference type="AlphaFoldDB" id="A0A1B6F7T7"/>
<feature type="transmembrane region" description="Helical" evidence="2">
    <location>
        <begin position="6"/>
        <end position="30"/>
    </location>
</feature>
<feature type="non-terminal residue" evidence="3">
    <location>
        <position position="1"/>
    </location>
</feature>
<evidence type="ECO:0000256" key="2">
    <source>
        <dbReference type="SAM" id="Phobius"/>
    </source>
</evidence>
<feature type="compositionally biased region" description="Acidic residues" evidence="1">
    <location>
        <begin position="177"/>
        <end position="190"/>
    </location>
</feature>
<accession>A0A1B6F7T7</accession>
<keyword evidence="2" id="KW-1133">Transmembrane helix</keyword>
<keyword evidence="2" id="KW-0812">Transmembrane</keyword>
<feature type="region of interest" description="Disordered" evidence="1">
    <location>
        <begin position="177"/>
        <end position="217"/>
    </location>
</feature>
<feature type="compositionally biased region" description="Basic residues" evidence="1">
    <location>
        <begin position="197"/>
        <end position="210"/>
    </location>
</feature>
<name>A0A1B6F7T7_9HEMI</name>
<evidence type="ECO:0000256" key="1">
    <source>
        <dbReference type="SAM" id="MobiDB-lite"/>
    </source>
</evidence>